<evidence type="ECO:0000256" key="2">
    <source>
        <dbReference type="ARBA" id="ARBA00022448"/>
    </source>
</evidence>
<dbReference type="SMART" id="SM01313">
    <property type="entry name" value="Sec3-PIP2_bind"/>
    <property type="match status" value="1"/>
</dbReference>
<feature type="domain" description="Exocyst complex component Sec3 PIP2-binding N-terminal" evidence="6">
    <location>
        <begin position="73"/>
        <end position="157"/>
    </location>
</feature>
<evidence type="ECO:0000256" key="3">
    <source>
        <dbReference type="ARBA" id="ARBA00022483"/>
    </source>
</evidence>
<comment type="caution">
    <text evidence="7">The sequence shown here is derived from an EMBL/GenBank/DDBJ whole genome shotgun (WGS) entry which is preliminary data.</text>
</comment>
<reference evidence="7" key="1">
    <citation type="submission" date="2021-06" db="EMBL/GenBank/DDBJ databases">
        <title>Genome Sequence of Mortierella hyaline Strain SCG-10, a Cold-Adapted, Nitrate-Reducing Fungus Isolated from Soil in Minnesota, USA.</title>
        <authorList>
            <person name="Aldossari N."/>
        </authorList>
    </citation>
    <scope>NUCLEOTIDE SEQUENCE</scope>
    <source>
        <strain evidence="7">SCG-10</strain>
    </source>
</reference>
<proteinExistence type="inferred from homology"/>
<dbReference type="Pfam" id="PF20654">
    <property type="entry name" value="Sec3_C-term"/>
    <property type="match status" value="1"/>
</dbReference>
<comment type="similarity">
    <text evidence="1">Belongs to the SEC3 family.</text>
</comment>
<feature type="compositionally biased region" description="Low complexity" evidence="5">
    <location>
        <begin position="232"/>
        <end position="259"/>
    </location>
</feature>
<gene>
    <name evidence="7" type="ORF">KI688_007746</name>
</gene>
<dbReference type="InterPro" id="IPR019160">
    <property type="entry name" value="Sec3_CC"/>
</dbReference>
<evidence type="ECO:0000256" key="1">
    <source>
        <dbReference type="ARBA" id="ARBA00006518"/>
    </source>
</evidence>
<organism evidence="7 8">
    <name type="scientific">Linnemannia hyalina</name>
    <dbReference type="NCBI Taxonomy" id="64524"/>
    <lineage>
        <taxon>Eukaryota</taxon>
        <taxon>Fungi</taxon>
        <taxon>Fungi incertae sedis</taxon>
        <taxon>Mucoromycota</taxon>
        <taxon>Mortierellomycotina</taxon>
        <taxon>Mortierellomycetes</taxon>
        <taxon>Mortierellales</taxon>
        <taxon>Mortierellaceae</taxon>
        <taxon>Linnemannia</taxon>
    </lineage>
</organism>
<dbReference type="OrthoDB" id="27109at2759"/>
<keyword evidence="8" id="KW-1185">Reference proteome</keyword>
<keyword evidence="3" id="KW-0268">Exocytosis</keyword>
<dbReference type="Pfam" id="PF09763">
    <property type="entry name" value="Sec3_CC"/>
    <property type="match status" value="1"/>
</dbReference>
<evidence type="ECO:0000313" key="8">
    <source>
        <dbReference type="Proteomes" id="UP000707451"/>
    </source>
</evidence>
<dbReference type="Pfam" id="PF15277">
    <property type="entry name" value="Sec3-PIP2_bind"/>
    <property type="match status" value="1"/>
</dbReference>
<keyword evidence="2" id="KW-0813">Transport</keyword>
<name>A0A9P7XIA6_9FUNG</name>
<dbReference type="PANTHER" id="PTHR16092:SF14">
    <property type="entry name" value="EXOCYST COMPLEX COMPONENT 1 ISOFORM X1"/>
    <property type="match status" value="1"/>
</dbReference>
<dbReference type="EMBL" id="JAHRHY010000026">
    <property type="protein sequence ID" value="KAG9061117.1"/>
    <property type="molecule type" value="Genomic_DNA"/>
</dbReference>
<dbReference type="InterPro" id="IPR028258">
    <property type="entry name" value="Sec3-PIP2_bind"/>
</dbReference>
<dbReference type="GO" id="GO:0005546">
    <property type="term" value="F:phosphatidylinositol-4,5-bisphosphate binding"/>
    <property type="evidence" value="ECO:0007669"/>
    <property type="project" value="TreeGrafter"/>
</dbReference>
<dbReference type="Gene3D" id="2.30.29.90">
    <property type="match status" value="1"/>
</dbReference>
<accession>A0A9P7XIA6</accession>
<evidence type="ECO:0000256" key="4">
    <source>
        <dbReference type="ARBA" id="ARBA00023054"/>
    </source>
</evidence>
<dbReference type="PANTHER" id="PTHR16092">
    <property type="entry name" value="SEC3/SYNTAXIN-RELATED"/>
    <property type="match status" value="1"/>
</dbReference>
<dbReference type="InterPro" id="IPR048628">
    <property type="entry name" value="Sec3_C"/>
</dbReference>
<feature type="region of interest" description="Disordered" evidence="5">
    <location>
        <begin position="225"/>
        <end position="262"/>
    </location>
</feature>
<evidence type="ECO:0000259" key="6">
    <source>
        <dbReference type="SMART" id="SM01313"/>
    </source>
</evidence>
<evidence type="ECO:0000256" key="5">
    <source>
        <dbReference type="SAM" id="MobiDB-lite"/>
    </source>
</evidence>
<dbReference type="GO" id="GO:0006887">
    <property type="term" value="P:exocytosis"/>
    <property type="evidence" value="ECO:0007669"/>
    <property type="project" value="UniProtKB-KW"/>
</dbReference>
<keyword evidence="4" id="KW-0175">Coiled coil</keyword>
<dbReference type="GO" id="GO:0005886">
    <property type="term" value="C:plasma membrane"/>
    <property type="evidence" value="ECO:0007669"/>
    <property type="project" value="TreeGrafter"/>
</dbReference>
<dbReference type="GO" id="GO:0006893">
    <property type="term" value="P:Golgi to plasma membrane transport"/>
    <property type="evidence" value="ECO:0007669"/>
    <property type="project" value="TreeGrafter"/>
</dbReference>
<evidence type="ECO:0000313" key="7">
    <source>
        <dbReference type="EMBL" id="KAG9061117.1"/>
    </source>
</evidence>
<dbReference type="Proteomes" id="UP000707451">
    <property type="component" value="Unassembled WGS sequence"/>
</dbReference>
<protein>
    <recommendedName>
        <fullName evidence="6">Exocyst complex component Sec3 PIP2-binding N-terminal domain-containing protein</fullName>
    </recommendedName>
</protein>
<sequence length="1033" mass="117772">MAGRGTTNSMAPKAKDDPVRQQLIRALFSDSSSNTGETMLTYIKIYEEEKTSKEMKTFGGSSKKGGSADRNKLLSKPRYICMTVKGNGKVRLHKVKKTSATSYHIGRTWHLDEIKSIENVDAKRWNVIINRPYAWVSDDAEIKNDFLMMLLKVLRSNLKRLPALINIDEPALANQFNLAREAVVTSSTSRNHRVAPVPGNNGAAIANSTGSFVQDFDHRLSIQTERMKRTVPPSSGSLGSGTTPGATATGGASSPRTGSKLMEDNEPLDEVALMNLEELLYDMELANNEDGVALETRLMNELASLETANVYSIIESDDRIKDVMAELDKGIEELDDMDNWLFLYRQELDSMGDDIRQIESQNRGLQVQTSNQASLLRELENLLISITIPDRIIETLKKETLERENGVRKLEDAAAEVQDVLLSKYDEDVAGMSAVRGRMELYNFHCSNFAGRLSDFLRTKCQAQADQYLNDRQRTLAKGYVVMFGYEPIEKYFITYRGLIVWLREMDPRRFADLQMLFVNNMNRLYRKEIKEFFSVLITNHVAKLEKPDDSEFGNVPHLGSLRARGDVLLCDELFGSTYHGGLIARGGTAIRESLSSPSDLTGRIPWRRRSTREIHDPNANGRFNNGTMYESSRRIDVAQEEKLAVDEAFSQALSIMTSLAAREQNYLSDLFTLTKMMSMRMFINDKPPFSMQELETVRKPTLDVKSSKRLAQLMGILFDGLSVELNNFAETGYKNESVQCVGMLISVERTQKEFAESDQAFLITMLTQLRAKLVGMFEKYVEEQFKFIEEARNKTKRKGVLPFMRIFPRFAQRMEALLEGNEDTEARQLITAAYDKLVRVMFESTEAVAKETVDFDDKEQGSHVVNIENMHHFYSELRQRKVTNLENYMKYAKGSYESHLATYVRGVVRRSLLKLLDFFDGVEGLVKAKTSEDVGFHLTYNKQALRKVISQYPASVVRKDLQQLYRKVEKHFSSEEEEGLLQVAWRGIQEEFIRQHERFSRLIRECYPDAGVQMEFSMQELLGIFSEIAKSH</sequence>
<dbReference type="AlphaFoldDB" id="A0A9P7XIA6"/>
<dbReference type="GO" id="GO:0000145">
    <property type="term" value="C:exocyst"/>
    <property type="evidence" value="ECO:0007669"/>
    <property type="project" value="InterPro"/>
</dbReference>